<keyword evidence="4" id="KW-1185">Reference proteome</keyword>
<proteinExistence type="predicted"/>
<organism evidence="3 4">
    <name type="scientific">Crateriforma conspicua</name>
    <dbReference type="NCBI Taxonomy" id="2527996"/>
    <lineage>
        <taxon>Bacteria</taxon>
        <taxon>Pseudomonadati</taxon>
        <taxon>Planctomycetota</taxon>
        <taxon>Planctomycetia</taxon>
        <taxon>Planctomycetales</taxon>
        <taxon>Planctomycetaceae</taxon>
        <taxon>Crateriforma</taxon>
    </lineage>
</organism>
<dbReference type="EMBL" id="SJPL01000001">
    <property type="protein sequence ID" value="TWT68872.1"/>
    <property type="molecule type" value="Genomic_DNA"/>
</dbReference>
<keyword evidence="1" id="KW-1133">Transmembrane helix</keyword>
<evidence type="ECO:0000313" key="4">
    <source>
        <dbReference type="Proteomes" id="UP000317238"/>
    </source>
</evidence>
<comment type="caution">
    <text evidence="3">The sequence shown here is derived from an EMBL/GenBank/DDBJ whole genome shotgun (WGS) entry which is preliminary data.</text>
</comment>
<dbReference type="Proteomes" id="UP000317238">
    <property type="component" value="Unassembled WGS sequence"/>
</dbReference>
<sequence length="540" mass="60333">MSSKSERPSKRRWLGCLQKAVIGLFVIAIGIVASLLIVVAIRQSGAKTQVAEMKQAIRDAGMPIDPDSLETYRQELASDEQSESWVDVIRQFRPDSGYRDRVAGVPRVDVTAACQPLWAGEPWGERETVRRFLEETGTLRDDLAEVLDGAGPIHTPMTYAGVDTIPPAADVAREIASILALTHLEAIDRGDINACVQSVGQLFALERTLQGEPMVFPQLIRLGVFNVALEDLRRVVQLGQLNADQIDNLLAKLDRALPWDKAFQRAMIGERVVAVTVFEDGTLPDGITRKMLGMAGPRDQLETLRWYERFLALPTDDPVTFLRAAAETNADMESTLESANLWRRVETMTTGMTLPALRAIAVTVIRTEENIRLARLALVCQRFEIDRGRWPSSYDEVLAFAKDEMDLSRDAIIGIGPLPFGVKPDGTRLVLWGRRIEGFNVELPDEPPESYWPDAWRGLPPKQDDDDADLAVNESDQLGFDSEMDMFDSSMGLDAADDASTVPNELRDPDVDPLDRHLRLIFHRDRPSDSFYKWVLQPSK</sequence>
<dbReference type="RefSeq" id="WP_146438562.1">
    <property type="nucleotide sequence ID" value="NZ_SJPL01000001.1"/>
</dbReference>
<reference evidence="3 4" key="1">
    <citation type="submission" date="2019-02" db="EMBL/GenBank/DDBJ databases">
        <title>Deep-cultivation of Planctomycetes and their phenomic and genomic characterization uncovers novel biology.</title>
        <authorList>
            <person name="Wiegand S."/>
            <person name="Jogler M."/>
            <person name="Boedeker C."/>
            <person name="Pinto D."/>
            <person name="Vollmers J."/>
            <person name="Rivas-Marin E."/>
            <person name="Kohn T."/>
            <person name="Peeters S.H."/>
            <person name="Heuer A."/>
            <person name="Rast P."/>
            <person name="Oberbeckmann S."/>
            <person name="Bunk B."/>
            <person name="Jeske O."/>
            <person name="Meyerdierks A."/>
            <person name="Storesund J.E."/>
            <person name="Kallscheuer N."/>
            <person name="Luecker S."/>
            <person name="Lage O.M."/>
            <person name="Pohl T."/>
            <person name="Merkel B.J."/>
            <person name="Hornburger P."/>
            <person name="Mueller R.-W."/>
            <person name="Bruemmer F."/>
            <person name="Labrenz M."/>
            <person name="Spormann A.M."/>
            <person name="Op Den Camp H."/>
            <person name="Overmann J."/>
            <person name="Amann R."/>
            <person name="Jetten M.S.M."/>
            <person name="Mascher T."/>
            <person name="Medema M.H."/>
            <person name="Devos D.P."/>
            <person name="Kaster A.-K."/>
            <person name="Ovreas L."/>
            <person name="Rohde M."/>
            <person name="Galperin M.Y."/>
            <person name="Jogler C."/>
        </authorList>
    </citation>
    <scope>NUCLEOTIDE SEQUENCE [LARGE SCALE GENOMIC DNA]</scope>
    <source>
        <strain evidence="3 4">Pan14r</strain>
    </source>
</reference>
<keyword evidence="1" id="KW-0812">Transmembrane</keyword>
<feature type="transmembrane region" description="Helical" evidence="1">
    <location>
        <begin position="21"/>
        <end position="41"/>
    </location>
</feature>
<accession>A0A5C5Y5Y9</accession>
<protein>
    <recommendedName>
        <fullName evidence="2">PH domain-containing protein</fullName>
    </recommendedName>
</protein>
<evidence type="ECO:0000259" key="2">
    <source>
        <dbReference type="PROSITE" id="PS50003"/>
    </source>
</evidence>
<name>A0A5C5Y5Y9_9PLAN</name>
<dbReference type="PROSITE" id="PS50003">
    <property type="entry name" value="PH_DOMAIN"/>
    <property type="match status" value="1"/>
</dbReference>
<dbReference type="OrthoDB" id="231467at2"/>
<dbReference type="InterPro" id="IPR001849">
    <property type="entry name" value="PH_domain"/>
</dbReference>
<feature type="domain" description="PH" evidence="2">
    <location>
        <begin position="1"/>
        <end position="22"/>
    </location>
</feature>
<dbReference type="AlphaFoldDB" id="A0A5C5Y5Y9"/>
<evidence type="ECO:0000313" key="3">
    <source>
        <dbReference type="EMBL" id="TWT68872.1"/>
    </source>
</evidence>
<gene>
    <name evidence="3" type="ORF">Pan14r_11550</name>
</gene>
<keyword evidence="1" id="KW-0472">Membrane</keyword>
<evidence type="ECO:0000256" key="1">
    <source>
        <dbReference type="SAM" id="Phobius"/>
    </source>
</evidence>